<dbReference type="SUPFAM" id="SSF56801">
    <property type="entry name" value="Acetyl-CoA synthetase-like"/>
    <property type="match status" value="1"/>
</dbReference>
<protein>
    <submittedName>
        <fullName evidence="1">Uncharacterized protein</fullName>
    </submittedName>
</protein>
<gene>
    <name evidence="1" type="ORF">LMG26411_01449</name>
</gene>
<evidence type="ECO:0000313" key="1">
    <source>
        <dbReference type="EMBL" id="CAG2137725.1"/>
    </source>
</evidence>
<name>A0ABM8TDH6_9BURK</name>
<dbReference type="Gene3D" id="3.40.50.12780">
    <property type="entry name" value="N-terminal domain of ligase-like"/>
    <property type="match status" value="1"/>
</dbReference>
<dbReference type="Proteomes" id="UP000672657">
    <property type="component" value="Unassembled WGS sequence"/>
</dbReference>
<proteinExistence type="predicted"/>
<comment type="caution">
    <text evidence="1">The sequence shown here is derived from an EMBL/GenBank/DDBJ whole genome shotgun (WGS) entry which is preliminary data.</text>
</comment>
<sequence>MADLQLDMFRAAVLRTPDAVAIHYFDAALTYTELDGLSDALAEILRRELCDD</sequence>
<dbReference type="EMBL" id="CAJPVI010000006">
    <property type="protein sequence ID" value="CAG2137725.1"/>
    <property type="molecule type" value="Genomic_DNA"/>
</dbReference>
<keyword evidence="2" id="KW-1185">Reference proteome</keyword>
<evidence type="ECO:0000313" key="2">
    <source>
        <dbReference type="Proteomes" id="UP000672657"/>
    </source>
</evidence>
<accession>A0ABM8TDH6</accession>
<organism evidence="1 2">
    <name type="scientific">Cupriavidus numazuensis</name>
    <dbReference type="NCBI Taxonomy" id="221992"/>
    <lineage>
        <taxon>Bacteria</taxon>
        <taxon>Pseudomonadati</taxon>
        <taxon>Pseudomonadota</taxon>
        <taxon>Betaproteobacteria</taxon>
        <taxon>Burkholderiales</taxon>
        <taxon>Burkholderiaceae</taxon>
        <taxon>Cupriavidus</taxon>
    </lineage>
</organism>
<dbReference type="InterPro" id="IPR042099">
    <property type="entry name" value="ANL_N_sf"/>
</dbReference>
<dbReference type="RefSeq" id="WP_211952604.1">
    <property type="nucleotide sequence ID" value="NZ_CAJPVI010000006.1"/>
</dbReference>
<reference evidence="1 2" key="1">
    <citation type="submission" date="2021-03" db="EMBL/GenBank/DDBJ databases">
        <authorList>
            <person name="Peeters C."/>
        </authorList>
    </citation>
    <scope>NUCLEOTIDE SEQUENCE [LARGE SCALE GENOMIC DNA]</scope>
    <source>
        <strain evidence="1 2">LMG 26411</strain>
    </source>
</reference>